<feature type="active site" description="Proton acceptor; specific for L-alanine" evidence="4">
    <location>
        <position position="266"/>
    </location>
</feature>
<dbReference type="InterPro" id="IPR000821">
    <property type="entry name" value="Ala_racemase"/>
</dbReference>
<proteinExistence type="inferred from homology"/>
<keyword evidence="2 4" id="KW-0663">Pyridoxal phosphate</keyword>
<dbReference type="EMBL" id="JAGGLJ010000005">
    <property type="protein sequence ID" value="MBP2025171.1"/>
    <property type="molecule type" value="Genomic_DNA"/>
</dbReference>
<dbReference type="SMART" id="SM01005">
    <property type="entry name" value="Ala_racemase_C"/>
    <property type="match status" value="1"/>
</dbReference>
<dbReference type="Gene3D" id="2.40.37.10">
    <property type="entry name" value="Lyase, Ornithine Decarboxylase, Chain A, domain 1"/>
    <property type="match status" value="1"/>
</dbReference>
<dbReference type="Pfam" id="PF01168">
    <property type="entry name" value="Ala_racemase_N"/>
    <property type="match status" value="1"/>
</dbReference>
<feature type="active site" description="Proton acceptor; specific for D-alanine" evidence="4">
    <location>
        <position position="38"/>
    </location>
</feature>
<keyword evidence="7" id="KW-1185">Reference proteome</keyword>
<dbReference type="SUPFAM" id="SSF50621">
    <property type="entry name" value="Alanine racemase C-terminal domain-like"/>
    <property type="match status" value="1"/>
</dbReference>
<feature type="modified residue" description="N6-(pyridoxal phosphate)lysine" evidence="4">
    <location>
        <position position="38"/>
    </location>
</feature>
<accession>A0ABS4KDD2</accession>
<evidence type="ECO:0000256" key="2">
    <source>
        <dbReference type="ARBA" id="ARBA00022898"/>
    </source>
</evidence>
<keyword evidence="3 4" id="KW-0413">Isomerase</keyword>
<evidence type="ECO:0000256" key="3">
    <source>
        <dbReference type="ARBA" id="ARBA00023235"/>
    </source>
</evidence>
<comment type="caution">
    <text evidence="6">The sequence shown here is derived from an EMBL/GenBank/DDBJ whole genome shotgun (WGS) entry which is preliminary data.</text>
</comment>
<sequence>MHLTRPAWVEVNLDTLKKNVNTIKEQVSDGVELISVVKSNAYGYGAVKIVETIKELGINNFAVATLSEAISLRNHYDDINILILGYTPDYLMEDSIKNGITMTVYNLENAREISENAKKLNLTAKINIAVDSGMNRIGFKVTEENADKIKEISKLDNIKITGMFTHFAAADENREYTAFQFNNYMRMYNMLNERNVEIPLRHVNNSQGIINYREYDLNAARPGLVQLGHTEGVESKYEGFKVEYIGEVKAQIANLKIVPKGEKVSYGLTYETSKETKIATLPIGYADGIIRQLSGKIDVLIDGKRCPQIGRICMDQMMIDVTNINCKIGDEAVIIGKQGEEEIPILEVALKAGEIATSYSCHFSSRLPRVYIKDGKIESIHDEILLR</sequence>
<evidence type="ECO:0000256" key="1">
    <source>
        <dbReference type="ARBA" id="ARBA00001933"/>
    </source>
</evidence>
<dbReference type="PANTHER" id="PTHR30511:SF0">
    <property type="entry name" value="ALANINE RACEMASE, CATABOLIC-RELATED"/>
    <property type="match status" value="1"/>
</dbReference>
<dbReference type="PANTHER" id="PTHR30511">
    <property type="entry name" value="ALANINE RACEMASE"/>
    <property type="match status" value="1"/>
</dbReference>
<reference evidence="6 7" key="1">
    <citation type="submission" date="2021-03" db="EMBL/GenBank/DDBJ databases">
        <title>Genomic Encyclopedia of Type Strains, Phase IV (KMG-IV): sequencing the most valuable type-strain genomes for metagenomic binning, comparative biology and taxonomic classification.</title>
        <authorList>
            <person name="Goeker M."/>
        </authorList>
    </citation>
    <scope>NUCLEOTIDE SEQUENCE [LARGE SCALE GENOMIC DNA]</scope>
    <source>
        <strain evidence="6 7">DSM 27563</strain>
    </source>
</reference>
<feature type="binding site" evidence="4">
    <location>
        <position position="314"/>
    </location>
    <ligand>
        <name>substrate</name>
    </ligand>
</feature>
<dbReference type="GO" id="GO:0008784">
    <property type="term" value="F:alanine racemase activity"/>
    <property type="evidence" value="ECO:0007669"/>
    <property type="project" value="UniProtKB-EC"/>
</dbReference>
<feature type="binding site" evidence="4">
    <location>
        <position position="136"/>
    </location>
    <ligand>
        <name>substrate</name>
    </ligand>
</feature>
<dbReference type="Pfam" id="PF00842">
    <property type="entry name" value="Ala_racemase_C"/>
    <property type="match status" value="1"/>
</dbReference>
<evidence type="ECO:0000313" key="7">
    <source>
        <dbReference type="Proteomes" id="UP001519306"/>
    </source>
</evidence>
<dbReference type="EC" id="5.1.1.1" evidence="4"/>
<evidence type="ECO:0000313" key="6">
    <source>
        <dbReference type="EMBL" id="MBP2025171.1"/>
    </source>
</evidence>
<protein>
    <recommendedName>
        <fullName evidence="4">Alanine racemase</fullName>
        <ecNumber evidence="4">5.1.1.1</ecNumber>
    </recommendedName>
</protein>
<comment type="cofactor">
    <cofactor evidence="1 4">
        <name>pyridoxal 5'-phosphate</name>
        <dbReference type="ChEBI" id="CHEBI:597326"/>
    </cofactor>
</comment>
<name>A0ABS4KDD2_9FIRM</name>
<dbReference type="InterPro" id="IPR009006">
    <property type="entry name" value="Ala_racemase/Decarboxylase_C"/>
</dbReference>
<dbReference type="CDD" id="cd00430">
    <property type="entry name" value="PLPDE_III_AR"/>
    <property type="match status" value="1"/>
</dbReference>
<evidence type="ECO:0000259" key="5">
    <source>
        <dbReference type="SMART" id="SM01005"/>
    </source>
</evidence>
<comment type="pathway">
    <text evidence="4">Amino-acid biosynthesis; D-alanine biosynthesis; D-alanine from L-alanine: step 1/1.</text>
</comment>
<dbReference type="InterPro" id="IPR011079">
    <property type="entry name" value="Ala_racemase_C"/>
</dbReference>
<dbReference type="RefSeq" id="WP_210060468.1">
    <property type="nucleotide sequence ID" value="NZ_JAGGLJ010000005.1"/>
</dbReference>
<gene>
    <name evidence="6" type="ORF">J2Z71_000696</name>
</gene>
<feature type="domain" description="Alanine racemase C-terminal" evidence="5">
    <location>
        <begin position="245"/>
        <end position="372"/>
    </location>
</feature>
<dbReference type="InterPro" id="IPR001608">
    <property type="entry name" value="Ala_racemase_N"/>
</dbReference>
<dbReference type="InterPro" id="IPR029066">
    <property type="entry name" value="PLP-binding_barrel"/>
</dbReference>
<comment type="similarity">
    <text evidence="4">Belongs to the alanine racemase family.</text>
</comment>
<evidence type="ECO:0000256" key="4">
    <source>
        <dbReference type="HAMAP-Rule" id="MF_01201"/>
    </source>
</evidence>
<dbReference type="PRINTS" id="PR00992">
    <property type="entry name" value="ALARACEMASE"/>
</dbReference>
<dbReference type="NCBIfam" id="TIGR00492">
    <property type="entry name" value="alr"/>
    <property type="match status" value="1"/>
</dbReference>
<dbReference type="SUPFAM" id="SSF51419">
    <property type="entry name" value="PLP-binding barrel"/>
    <property type="match status" value="1"/>
</dbReference>
<organism evidence="6 7">
    <name type="scientific">Peptoniphilus stercorisuis</name>
    <dbReference type="NCBI Taxonomy" id="1436965"/>
    <lineage>
        <taxon>Bacteria</taxon>
        <taxon>Bacillati</taxon>
        <taxon>Bacillota</taxon>
        <taxon>Tissierellia</taxon>
        <taxon>Tissierellales</taxon>
        <taxon>Peptoniphilaceae</taxon>
        <taxon>Peptoniphilus</taxon>
    </lineage>
</organism>
<dbReference type="Proteomes" id="UP001519306">
    <property type="component" value="Unassembled WGS sequence"/>
</dbReference>
<dbReference type="HAMAP" id="MF_01201">
    <property type="entry name" value="Ala_racemase"/>
    <property type="match status" value="1"/>
</dbReference>
<comment type="function">
    <text evidence="4">Catalyzes the interconversion of L-alanine and D-alanine. May also act on other amino acids.</text>
</comment>
<comment type="catalytic activity">
    <reaction evidence="4">
        <text>L-alanine = D-alanine</text>
        <dbReference type="Rhea" id="RHEA:20249"/>
        <dbReference type="ChEBI" id="CHEBI:57416"/>
        <dbReference type="ChEBI" id="CHEBI:57972"/>
        <dbReference type="EC" id="5.1.1.1"/>
    </reaction>
</comment>
<dbReference type="Gene3D" id="3.20.20.10">
    <property type="entry name" value="Alanine racemase"/>
    <property type="match status" value="1"/>
</dbReference>